<name>A0A6P2C0M0_9ACTN</name>
<dbReference type="Pfam" id="PF20544">
    <property type="entry name" value="DUF6758"/>
    <property type="match status" value="1"/>
</dbReference>
<evidence type="ECO:0000313" key="1">
    <source>
        <dbReference type="EMBL" id="TVZ04680.1"/>
    </source>
</evidence>
<organism evidence="1 2">
    <name type="scientific">Trebonia kvetii</name>
    <dbReference type="NCBI Taxonomy" id="2480626"/>
    <lineage>
        <taxon>Bacteria</taxon>
        <taxon>Bacillati</taxon>
        <taxon>Actinomycetota</taxon>
        <taxon>Actinomycetes</taxon>
        <taxon>Streptosporangiales</taxon>
        <taxon>Treboniaceae</taxon>
        <taxon>Trebonia</taxon>
    </lineage>
</organism>
<dbReference type="RefSeq" id="WP_145854853.1">
    <property type="nucleotide sequence ID" value="NZ_RPFW01000003.1"/>
</dbReference>
<protein>
    <recommendedName>
        <fullName evidence="3">Phosphotransacetylase</fullName>
    </recommendedName>
</protein>
<dbReference type="OrthoDB" id="5179979at2"/>
<accession>A0A6P2C0M0</accession>
<proteinExistence type="predicted"/>
<dbReference type="AlphaFoldDB" id="A0A6P2C0M0"/>
<keyword evidence="2" id="KW-1185">Reference proteome</keyword>
<reference evidence="1 2" key="1">
    <citation type="submission" date="2018-11" db="EMBL/GenBank/DDBJ databases">
        <title>Trebonia kvetii gen.nov., sp.nov., a novel acidophilic actinobacterium, and proposal of the new actinobacterial family Treboniaceae fam. nov.</title>
        <authorList>
            <person name="Rapoport D."/>
            <person name="Sagova-Mareckova M."/>
            <person name="Sedlacek I."/>
            <person name="Provaznik J."/>
            <person name="Kralova S."/>
            <person name="Pavlinic D."/>
            <person name="Benes V."/>
            <person name="Kopecky J."/>
        </authorList>
    </citation>
    <scope>NUCLEOTIDE SEQUENCE [LARGE SCALE GENOMIC DNA]</scope>
    <source>
        <strain evidence="1 2">15Tr583</strain>
    </source>
</reference>
<evidence type="ECO:0000313" key="2">
    <source>
        <dbReference type="Proteomes" id="UP000460272"/>
    </source>
</evidence>
<evidence type="ECO:0008006" key="3">
    <source>
        <dbReference type="Google" id="ProtNLM"/>
    </source>
</evidence>
<gene>
    <name evidence="1" type="ORF">EAS64_17385</name>
</gene>
<comment type="caution">
    <text evidence="1">The sequence shown here is derived from an EMBL/GenBank/DDBJ whole genome shotgun (WGS) entry which is preliminary data.</text>
</comment>
<dbReference type="EMBL" id="RPFW01000003">
    <property type="protein sequence ID" value="TVZ04680.1"/>
    <property type="molecule type" value="Genomic_DNA"/>
</dbReference>
<sequence>MRAVCPRCRAEARAPTAWSSAWRCALHGEINPLTPARLPTADGLHAMAESAKVPVWLPWPLPAGWLVSGFTGAGDERTGLRGTAIALSGPNPLGGPADMLIVAEEPGVGLGAGLAGLPGPDPGDGFATCQPHASIKYGGHEAPLWLVESDGKAVFVGEVAASWLWLVLWPDTAGTLLMEPLSLRDLRDPGQDLDVPFGALTRQLPV</sequence>
<dbReference type="InterPro" id="IPR046646">
    <property type="entry name" value="DUF6758"/>
</dbReference>
<dbReference type="Proteomes" id="UP000460272">
    <property type="component" value="Unassembled WGS sequence"/>
</dbReference>